<organism evidence="1 2">
    <name type="scientific">Nitrosomonas eutropha (strain DSM 101675 / C91 / Nm57)</name>
    <dbReference type="NCBI Taxonomy" id="335283"/>
    <lineage>
        <taxon>Bacteria</taxon>
        <taxon>Pseudomonadati</taxon>
        <taxon>Pseudomonadota</taxon>
        <taxon>Betaproteobacteria</taxon>
        <taxon>Nitrosomonadales</taxon>
        <taxon>Nitrosomonadaceae</taxon>
        <taxon>Nitrosomonas</taxon>
    </lineage>
</organism>
<evidence type="ECO:0000313" key="2">
    <source>
        <dbReference type="Proteomes" id="UP000001966"/>
    </source>
</evidence>
<gene>
    <name evidence="1" type="ordered locus">Neut_1984</name>
</gene>
<reference evidence="1 2" key="1">
    <citation type="journal article" date="2007" name="Environ. Microbiol.">
        <title>Whole-genome analysis of the ammonia-oxidizing bacterium, Nitrosomonas eutropha C91: implications for niche adaptation.</title>
        <authorList>
            <person name="Stein L.Y."/>
            <person name="Arp D.J."/>
            <person name="Berube P.M."/>
            <person name="Chain P.S."/>
            <person name="Hauser L."/>
            <person name="Jetten M.S."/>
            <person name="Klotz M.G."/>
            <person name="Larimer F.W."/>
            <person name="Norton J.M."/>
            <person name="Op den Camp H.J.M."/>
            <person name="Shin M."/>
            <person name="Wei X."/>
        </authorList>
    </citation>
    <scope>NUCLEOTIDE SEQUENCE [LARGE SCALE GENOMIC DNA]</scope>
    <source>
        <strain evidence="2">DSM 101675 / C91 / Nm57</strain>
    </source>
</reference>
<sequence>MMQNWLIQTLQQRDYHVVISQMSRRKNPLAIDSEIYKWRHLIKNFFGKRKEFKRIAFRSDKTGCSFSSAIYLVSAVINSR</sequence>
<dbReference type="HOGENOM" id="CLU_055261_9_3_4"/>
<dbReference type="AlphaFoldDB" id="Q0AEM3"/>
<name>Q0AEM3_NITEC</name>
<dbReference type="STRING" id="335283.Neut_1984"/>
<dbReference type="EMBL" id="CP000450">
    <property type="protein sequence ID" value="ABI60209.1"/>
    <property type="molecule type" value="Genomic_DNA"/>
</dbReference>
<dbReference type="KEGG" id="net:Neut_1984"/>
<protein>
    <submittedName>
        <fullName evidence="1">Putative transposase</fullName>
    </submittedName>
</protein>
<dbReference type="Proteomes" id="UP000001966">
    <property type="component" value="Chromosome"/>
</dbReference>
<accession>Q0AEM3</accession>
<proteinExistence type="predicted"/>
<dbReference type="eggNOG" id="COG3293">
    <property type="taxonomic scope" value="Bacteria"/>
</dbReference>
<evidence type="ECO:0000313" key="1">
    <source>
        <dbReference type="EMBL" id="ABI60209.1"/>
    </source>
</evidence>